<comment type="similarity">
    <text evidence="1">Belongs to the bacterial solute-binding protein 5 family.</text>
</comment>
<evidence type="ECO:0000313" key="8">
    <source>
        <dbReference type="Proteomes" id="UP000217065"/>
    </source>
</evidence>
<proteinExistence type="inferred from homology"/>
<dbReference type="Pfam" id="PF00496">
    <property type="entry name" value="SBP_bac_5"/>
    <property type="match status" value="1"/>
</dbReference>
<dbReference type="InterPro" id="IPR039424">
    <property type="entry name" value="SBP_5"/>
</dbReference>
<keyword evidence="8" id="KW-1185">Reference proteome</keyword>
<dbReference type="GO" id="GO:1904680">
    <property type="term" value="F:peptide transmembrane transporter activity"/>
    <property type="evidence" value="ECO:0007669"/>
    <property type="project" value="TreeGrafter"/>
</dbReference>
<keyword evidence="2" id="KW-0813">Transport</keyword>
<evidence type="ECO:0000259" key="6">
    <source>
        <dbReference type="Pfam" id="PF00496"/>
    </source>
</evidence>
<dbReference type="InterPro" id="IPR000914">
    <property type="entry name" value="SBP_5_dom"/>
</dbReference>
<dbReference type="PANTHER" id="PTHR30290:SF9">
    <property type="entry name" value="OLIGOPEPTIDE-BINDING PROTEIN APPA"/>
    <property type="match status" value="1"/>
</dbReference>
<dbReference type="GO" id="GO:0042597">
    <property type="term" value="C:periplasmic space"/>
    <property type="evidence" value="ECO:0007669"/>
    <property type="project" value="UniProtKB-ARBA"/>
</dbReference>
<dbReference type="AlphaFoldDB" id="A0A264W6C3"/>
<evidence type="ECO:0000256" key="2">
    <source>
        <dbReference type="ARBA" id="ARBA00022448"/>
    </source>
</evidence>
<dbReference type="Proteomes" id="UP000217065">
    <property type="component" value="Unassembled WGS sequence"/>
</dbReference>
<dbReference type="SUPFAM" id="SSF53850">
    <property type="entry name" value="Periplasmic binding protein-like II"/>
    <property type="match status" value="1"/>
</dbReference>
<keyword evidence="3 5" id="KW-0732">Signal</keyword>
<feature type="compositionally biased region" description="Acidic residues" evidence="4">
    <location>
        <begin position="46"/>
        <end position="55"/>
    </location>
</feature>
<evidence type="ECO:0000256" key="4">
    <source>
        <dbReference type="SAM" id="MobiDB-lite"/>
    </source>
</evidence>
<protein>
    <submittedName>
        <fullName evidence="7">Oligopeptide ABC transporter substrate-binding protein</fullName>
    </submittedName>
</protein>
<evidence type="ECO:0000256" key="1">
    <source>
        <dbReference type="ARBA" id="ARBA00005695"/>
    </source>
</evidence>
<evidence type="ECO:0000313" key="7">
    <source>
        <dbReference type="EMBL" id="OZS79109.1"/>
    </source>
</evidence>
<dbReference type="Gene3D" id="3.40.190.10">
    <property type="entry name" value="Periplasmic binding protein-like II"/>
    <property type="match status" value="1"/>
</dbReference>
<dbReference type="OrthoDB" id="9796817at2"/>
<dbReference type="RefSeq" id="WP_094941488.1">
    <property type="nucleotide sequence ID" value="NZ_NOKQ01000134.1"/>
</dbReference>
<comment type="caution">
    <text evidence="7">The sequence shown here is derived from an EMBL/GenBank/DDBJ whole genome shotgun (WGS) entry which is preliminary data.</text>
</comment>
<feature type="signal peptide" evidence="5">
    <location>
        <begin position="1"/>
        <end position="20"/>
    </location>
</feature>
<reference evidence="7 8" key="1">
    <citation type="submission" date="2017-07" db="EMBL/GenBank/DDBJ databases">
        <title>Tetzosporium hominis gen.nov. sp.nov.</title>
        <authorList>
            <person name="Tetz G."/>
            <person name="Tetz V."/>
        </authorList>
    </citation>
    <scope>NUCLEOTIDE SEQUENCE [LARGE SCALE GENOMIC DNA]</scope>
    <source>
        <strain evidence="7 8">VT-49</strain>
    </source>
</reference>
<sequence>MNKKLLALLALLMAFMLFLAACNNEEEAGQEGGETGSETEAGSGEGEGEGEGETASEELFPTVVENEGDAIEGGTLQAALVNDSPFQGIFSYVLYEDAYDEEIMAFASNIIFDTDGDFLLTNDGIASLEVDGEAKTATITINGDYKWSDGEPLKAEDIIQPYLIIGHPDYAGVRYDADFQNIVGAVEYHDGKADTISGIKKIDDKTVEITFNKVSPAIYSGGDGLWSSAEPSHILKDIPVAELLESDAVRVNPVTLGAFKFDKIVPGESVSLVRNENYWKGQAKLDGVVIETVPTASAAKAMETGEYDIALSFPTASYENVKDLENITLLGRQELYYSYLGFKLGKYNYDTGLVETDIEGSKMGDVELRKAMGYALDIEQVSETFYFGLRERANSLIPPVFASFHDPSLEGYSYDPDMANKILDDAGYEDTDGDGLREDKNGEKLQIMLAAMDGDTAQQESIAYYQQNWKDVGLDVQLVTGRLIEFNSFYDKVQADDPEIDIFMGAWGTGTNPSPSGLYSETAVYNFSRYSSDELEGLLQAIDSEEALDAEFRADKFREWQQYMAEVSPVIPMQFRYELMPVNDRVKNWDFGYDTEFDYIDVELTADAPVK</sequence>
<feature type="domain" description="Solute-binding protein family 5" evidence="6">
    <location>
        <begin position="127"/>
        <end position="520"/>
    </location>
</feature>
<evidence type="ECO:0000256" key="3">
    <source>
        <dbReference type="ARBA" id="ARBA00022729"/>
    </source>
</evidence>
<dbReference type="InterPro" id="IPR030678">
    <property type="entry name" value="Peptide/Ni-bd"/>
</dbReference>
<accession>A0A264W6C3</accession>
<dbReference type="PROSITE" id="PS51257">
    <property type="entry name" value="PROKAR_LIPOPROTEIN"/>
    <property type="match status" value="1"/>
</dbReference>
<feature type="chain" id="PRO_5039595192" evidence="5">
    <location>
        <begin position="21"/>
        <end position="611"/>
    </location>
</feature>
<dbReference type="GO" id="GO:0015833">
    <property type="term" value="P:peptide transport"/>
    <property type="evidence" value="ECO:0007669"/>
    <property type="project" value="TreeGrafter"/>
</dbReference>
<dbReference type="PANTHER" id="PTHR30290">
    <property type="entry name" value="PERIPLASMIC BINDING COMPONENT OF ABC TRANSPORTER"/>
    <property type="match status" value="1"/>
</dbReference>
<dbReference type="Gene3D" id="3.10.105.10">
    <property type="entry name" value="Dipeptide-binding Protein, Domain 3"/>
    <property type="match status" value="1"/>
</dbReference>
<feature type="region of interest" description="Disordered" evidence="4">
    <location>
        <begin position="28"/>
        <end position="55"/>
    </location>
</feature>
<dbReference type="PIRSF" id="PIRSF002741">
    <property type="entry name" value="MppA"/>
    <property type="match status" value="1"/>
</dbReference>
<gene>
    <name evidence="7" type="ORF">CF394_01425</name>
</gene>
<dbReference type="EMBL" id="NOKQ01000134">
    <property type="protein sequence ID" value="OZS79109.1"/>
    <property type="molecule type" value="Genomic_DNA"/>
</dbReference>
<organism evidence="7 8">
    <name type="scientific">Tetzosporium hominis</name>
    <dbReference type="NCBI Taxonomy" id="2020506"/>
    <lineage>
        <taxon>Bacteria</taxon>
        <taxon>Bacillati</taxon>
        <taxon>Bacillota</taxon>
        <taxon>Bacilli</taxon>
        <taxon>Bacillales</taxon>
        <taxon>Caryophanaceae</taxon>
        <taxon>Tetzosporium</taxon>
    </lineage>
</organism>
<name>A0A264W6C3_9BACL</name>
<evidence type="ECO:0000256" key="5">
    <source>
        <dbReference type="SAM" id="SignalP"/>
    </source>
</evidence>
<dbReference type="GO" id="GO:0043190">
    <property type="term" value="C:ATP-binding cassette (ABC) transporter complex"/>
    <property type="evidence" value="ECO:0007669"/>
    <property type="project" value="InterPro"/>
</dbReference>
<dbReference type="CDD" id="cd08510">
    <property type="entry name" value="PBP2_Lactococcal_OppA_like"/>
    <property type="match status" value="1"/>
</dbReference>